<organism evidence="3 4">
    <name type="scientific">Novosphingobium clariflavum</name>
    <dbReference type="NCBI Taxonomy" id="2029884"/>
    <lineage>
        <taxon>Bacteria</taxon>
        <taxon>Pseudomonadati</taxon>
        <taxon>Pseudomonadota</taxon>
        <taxon>Alphaproteobacteria</taxon>
        <taxon>Sphingomonadales</taxon>
        <taxon>Sphingomonadaceae</taxon>
        <taxon>Novosphingobium</taxon>
    </lineage>
</organism>
<evidence type="ECO:0000256" key="2">
    <source>
        <dbReference type="SAM" id="MobiDB-lite"/>
    </source>
</evidence>
<dbReference type="EMBL" id="JBHLTM010000077">
    <property type="protein sequence ID" value="MFC0686875.1"/>
    <property type="molecule type" value="Genomic_DNA"/>
</dbReference>
<dbReference type="InterPro" id="IPR008807">
    <property type="entry name" value="ROS_MUCR"/>
</dbReference>
<dbReference type="InterPro" id="IPR041920">
    <property type="entry name" value="ROS/MUCR_sf"/>
</dbReference>
<feature type="region of interest" description="Disordered" evidence="2">
    <location>
        <begin position="179"/>
        <end position="286"/>
    </location>
</feature>
<sequence length="286" mass="29027">MSDNDQPELARLTVELLSAYFTNNSVPSSELPGLIEATRTALRGAPAPGEDVIETYVAAVTIEESLASPQHILSMIDGKGYKTLKRHLSNNGLTPEQYKTRYNLPADYPLVAPDYSVLRRNFARKLGLGGRPAEAATPAIAAKPASEAPAKATARKTVAPVAAAAKDSPAIAAAATVPSVAAPAKAAPATGGAKKPRRMARPASPPSTPAKAAAAKPKSVKPKSVGPKSVTSAPKDKPVAPAAKQATPAKKAAPAKAAGKAKPDATKPAKAKPAAKPATSSPAPDA</sequence>
<feature type="compositionally biased region" description="Low complexity" evidence="2">
    <location>
        <begin position="209"/>
        <end position="260"/>
    </location>
</feature>
<comment type="caution">
    <text evidence="3">The sequence shown here is derived from an EMBL/GenBank/DDBJ whole genome shotgun (WGS) entry which is preliminary data.</text>
</comment>
<name>A0ABV6SC89_9SPHN</name>
<accession>A0ABV6SC89</accession>
<dbReference type="Gene3D" id="1.10.10.1550">
    <property type="entry name" value="ROS/MUCR transcriptional regulator protein"/>
    <property type="match status" value="1"/>
</dbReference>
<keyword evidence="4" id="KW-1185">Reference proteome</keyword>
<gene>
    <name evidence="3" type="ORF">ACFFF8_20015</name>
</gene>
<protein>
    <submittedName>
        <fullName evidence="3">MucR family transcriptional regulator</fullName>
    </submittedName>
</protein>
<dbReference type="RefSeq" id="WP_267223685.1">
    <property type="nucleotide sequence ID" value="NZ_JAPCWC010000026.1"/>
</dbReference>
<comment type="similarity">
    <text evidence="1">Belongs to the ros/MucR family.</text>
</comment>
<dbReference type="Pfam" id="PF05443">
    <property type="entry name" value="ROS_MUCR"/>
    <property type="match status" value="1"/>
</dbReference>
<reference evidence="3 4" key="1">
    <citation type="submission" date="2024-09" db="EMBL/GenBank/DDBJ databases">
        <authorList>
            <person name="Sun Q."/>
            <person name="Mori K."/>
        </authorList>
    </citation>
    <scope>NUCLEOTIDE SEQUENCE [LARGE SCALE GENOMIC DNA]</scope>
    <source>
        <strain evidence="3 4">CICC 11035S</strain>
    </source>
</reference>
<proteinExistence type="inferred from homology"/>
<dbReference type="Proteomes" id="UP001589858">
    <property type="component" value="Unassembled WGS sequence"/>
</dbReference>
<evidence type="ECO:0000256" key="1">
    <source>
        <dbReference type="ARBA" id="ARBA00007031"/>
    </source>
</evidence>
<evidence type="ECO:0000313" key="3">
    <source>
        <dbReference type="EMBL" id="MFC0686875.1"/>
    </source>
</evidence>
<feature type="compositionally biased region" description="Low complexity" evidence="2">
    <location>
        <begin position="179"/>
        <end position="193"/>
    </location>
</feature>
<evidence type="ECO:0000313" key="4">
    <source>
        <dbReference type="Proteomes" id="UP001589858"/>
    </source>
</evidence>
<feature type="compositionally biased region" description="Low complexity" evidence="2">
    <location>
        <begin position="268"/>
        <end position="286"/>
    </location>
</feature>